<dbReference type="GeneID" id="54421905"/>
<evidence type="ECO:0000256" key="9">
    <source>
        <dbReference type="ARBA" id="ARBA00039865"/>
    </source>
</evidence>
<evidence type="ECO:0000256" key="1">
    <source>
        <dbReference type="ARBA" id="ARBA00004479"/>
    </source>
</evidence>
<dbReference type="SMART" id="SM00717">
    <property type="entry name" value="SANT"/>
    <property type="match status" value="2"/>
</dbReference>
<dbReference type="SUPFAM" id="SSF46689">
    <property type="entry name" value="Homeodomain-like"/>
    <property type="match status" value="1"/>
</dbReference>
<dbReference type="GO" id="GO:0016020">
    <property type="term" value="C:membrane"/>
    <property type="evidence" value="ECO:0007669"/>
    <property type="project" value="UniProtKB-SubCell"/>
</dbReference>
<keyword evidence="3" id="KW-0732">Signal</keyword>
<dbReference type="Proteomes" id="UP000504638">
    <property type="component" value="Unplaced"/>
</dbReference>
<dbReference type="InterPro" id="IPR057530">
    <property type="entry name" value="TIM-barrel_MTC6"/>
</dbReference>
<dbReference type="PANTHER" id="PTHR35518">
    <property type="entry name" value="MAINTENANCE OF TELOMOERE CAPPING"/>
    <property type="match status" value="1"/>
</dbReference>
<feature type="transmembrane region" description="Helical" evidence="11">
    <location>
        <begin position="1022"/>
        <end position="1046"/>
    </location>
</feature>
<feature type="domain" description="HTH myb-type" evidence="13">
    <location>
        <begin position="109"/>
        <end position="163"/>
    </location>
</feature>
<evidence type="ECO:0000256" key="10">
    <source>
        <dbReference type="SAM" id="MobiDB-lite"/>
    </source>
</evidence>
<keyword evidence="4 11" id="KW-1133">Transmembrane helix</keyword>
<dbReference type="InterPro" id="IPR001005">
    <property type="entry name" value="SANT/Myb"/>
</dbReference>
<gene>
    <name evidence="14 16" type="ORF">P152DRAFT_474579</name>
</gene>
<feature type="compositionally biased region" description="Polar residues" evidence="10">
    <location>
        <begin position="253"/>
        <end position="293"/>
    </location>
</feature>
<dbReference type="InterPro" id="IPR017930">
    <property type="entry name" value="Myb_dom"/>
</dbReference>
<feature type="compositionally biased region" description="Basic and acidic residues" evidence="10">
    <location>
        <begin position="514"/>
        <end position="532"/>
    </location>
</feature>
<keyword evidence="5 11" id="KW-0472">Membrane</keyword>
<accession>A0A6G1G024</accession>
<comment type="similarity">
    <text evidence="8">Belongs to the MTC6 family.</text>
</comment>
<dbReference type="PROSITE" id="PS50090">
    <property type="entry name" value="MYB_LIKE"/>
    <property type="match status" value="2"/>
</dbReference>
<evidence type="ECO:0000256" key="6">
    <source>
        <dbReference type="ARBA" id="ARBA00023180"/>
    </source>
</evidence>
<sequence>METDTYFFNSPTVLETGHVSNDDQLANCCCHIAFADHMAPNKRGPWTSEEDSRLRCSIQKHVGYHPGYSSWPDYYRRLQIKDLKWTEIATHVVTRNAKQCRERWSQNLDPTLNHSPLNPEEEIRVDQLYRQYGTAWAKIARELGNRSDNLVKNYWNGKVNRYKRQESRTHSGTGHRRSASVAQYEMNHTQQQRLPAQLPHVAFEQQFESQYPAGAEQRPAVPNHTMRPQTLPSIVPQHSRGYTAQRPPPLNLAPSQNYVSSPYPSPTKQSGSDLYTPANSPSFQDYWSPSSQLSDRRGSLASHGSHGSHMSLPYPSHSAQPSKSEPPTLTPESLKECLHYPGPPTETMQQPVLPPPVPTTQSRTPNMQYQPTPTAVMTASPPLDPMLKLPPLLNILSGGNDDRLKLSHISERDLSLDIPINYLTKPGISLAAACFPDNQFLPSIGANCLSNLLASGFRRFIIDLYWDPPRQKWSLCPARLPSWKVDADAGGPTMPQSTARPSLSSVVLDGLMPESREGVERRGARGGEDGVVVRRQAVSSTSAGNGDDVQSPTTEPSRASSVSSVSSNGMVVEASAPPANPTRRLDPLTGEEVYRLGPYDCTGDLDLHLIGEVFSQYLWNTSNTLDASMSYLTLNIHAAATSDDFERTPSSVTGSNLPRANESLTATLNNNLSSFLYTPQTLERERRNLNASWWALPLASQPNWEYMTVEKTPTGIFTTPDGWPSEEIIVFQRAIRLLAEFGEIDPEMSDYDPAFDMDTVFPSNYLKSGRETSFDAAGMISSGCFFDSEDTSIAQVNNSWAVTADFPTTDLDSTQNTPYPLSPSISNLTICGISPLLNTALTNSTTASSPLPYQRLALSASWSWAPDSLDNDTVSLTDDPILPPFDNPASPLRCAVLSLTHSGHWLPADCATSHRSACRVSHAPYNWLVTSSLDPFDSAFSACDDLDRSAAFDVPRTGLENNYLYTAAEAATRAADLDEDIAGDAQVWLAFNSIDRADCWVVGGRNETCPYEGAEEETSQAVIVPVVASVIVFVVTALTVFVKCAANRRMKRRRGKRDVDGLGEYEGVPS</sequence>
<dbReference type="AlphaFoldDB" id="A0A6G1G024"/>
<dbReference type="Gene3D" id="1.10.10.60">
    <property type="entry name" value="Homeodomain-like"/>
    <property type="match status" value="2"/>
</dbReference>
<dbReference type="PANTHER" id="PTHR35518:SF2">
    <property type="entry name" value="MAINTENANCE OF TELOMERE CAPPING PROTEIN 6"/>
    <property type="match status" value="1"/>
</dbReference>
<dbReference type="PROSITE" id="PS51294">
    <property type="entry name" value="HTH_MYB"/>
    <property type="match status" value="2"/>
</dbReference>
<evidence type="ECO:0000256" key="4">
    <source>
        <dbReference type="ARBA" id="ARBA00022989"/>
    </source>
</evidence>
<feature type="region of interest" description="Disordered" evidence="10">
    <location>
        <begin position="511"/>
        <end position="586"/>
    </location>
</feature>
<feature type="region of interest" description="Disordered" evidence="10">
    <location>
        <begin position="487"/>
        <end position="506"/>
    </location>
</feature>
<evidence type="ECO:0000256" key="11">
    <source>
        <dbReference type="SAM" id="Phobius"/>
    </source>
</evidence>
<dbReference type="InterPro" id="IPR051008">
    <property type="entry name" value="Telomere_Capping_Maintenance"/>
</dbReference>
<evidence type="ECO:0000256" key="8">
    <source>
        <dbReference type="ARBA" id="ARBA00038159"/>
    </source>
</evidence>
<dbReference type="CDD" id="cd00167">
    <property type="entry name" value="SANT"/>
    <property type="match status" value="2"/>
</dbReference>
<dbReference type="EMBL" id="ML975161">
    <property type="protein sequence ID" value="KAF1811404.1"/>
    <property type="molecule type" value="Genomic_DNA"/>
</dbReference>
<comment type="function">
    <text evidence="7">May be involved in telomere capping.</text>
</comment>
<evidence type="ECO:0000256" key="5">
    <source>
        <dbReference type="ARBA" id="ARBA00023136"/>
    </source>
</evidence>
<evidence type="ECO:0000313" key="14">
    <source>
        <dbReference type="EMBL" id="KAF1811404.1"/>
    </source>
</evidence>
<feature type="domain" description="HTH myb-type" evidence="13">
    <location>
        <begin position="84"/>
        <end position="108"/>
    </location>
</feature>
<feature type="domain" description="Myb-like" evidence="12">
    <location>
        <begin position="38"/>
        <end position="108"/>
    </location>
</feature>
<dbReference type="Pfam" id="PF13921">
    <property type="entry name" value="Myb_DNA-bind_6"/>
    <property type="match status" value="2"/>
</dbReference>
<organism evidence="14">
    <name type="scientific">Eremomyces bilateralis CBS 781.70</name>
    <dbReference type="NCBI Taxonomy" id="1392243"/>
    <lineage>
        <taxon>Eukaryota</taxon>
        <taxon>Fungi</taxon>
        <taxon>Dikarya</taxon>
        <taxon>Ascomycota</taxon>
        <taxon>Pezizomycotina</taxon>
        <taxon>Dothideomycetes</taxon>
        <taxon>Dothideomycetes incertae sedis</taxon>
        <taxon>Eremomycetales</taxon>
        <taxon>Eremomycetaceae</taxon>
        <taxon>Eremomyces</taxon>
    </lineage>
</organism>
<evidence type="ECO:0000256" key="3">
    <source>
        <dbReference type="ARBA" id="ARBA00022729"/>
    </source>
</evidence>
<comment type="subcellular location">
    <subcellularLocation>
        <location evidence="1">Membrane</location>
        <topology evidence="1">Single-pass type I membrane protein</topology>
    </subcellularLocation>
</comment>
<evidence type="ECO:0000259" key="12">
    <source>
        <dbReference type="PROSITE" id="PS50090"/>
    </source>
</evidence>
<feature type="compositionally biased region" description="Low complexity" evidence="10">
    <location>
        <begin position="299"/>
        <end position="311"/>
    </location>
</feature>
<dbReference type="OrthoDB" id="5573651at2759"/>
<reference evidence="16" key="3">
    <citation type="submission" date="2025-04" db="UniProtKB">
        <authorList>
            <consortium name="RefSeq"/>
        </authorList>
    </citation>
    <scope>IDENTIFICATION</scope>
    <source>
        <strain evidence="16">CBS 781.70</strain>
    </source>
</reference>
<proteinExistence type="inferred from homology"/>
<dbReference type="Pfam" id="PF25506">
    <property type="entry name" value="TIM-barrel_MTC6"/>
    <property type="match status" value="1"/>
</dbReference>
<reference evidence="16" key="2">
    <citation type="submission" date="2020-04" db="EMBL/GenBank/DDBJ databases">
        <authorList>
            <consortium name="NCBI Genome Project"/>
        </authorList>
    </citation>
    <scope>NUCLEOTIDE SEQUENCE</scope>
    <source>
        <strain evidence="16">CBS 781.70</strain>
    </source>
</reference>
<feature type="compositionally biased region" description="Polar residues" evidence="10">
    <location>
        <begin position="494"/>
        <end position="505"/>
    </location>
</feature>
<evidence type="ECO:0000256" key="2">
    <source>
        <dbReference type="ARBA" id="ARBA00022692"/>
    </source>
</evidence>
<evidence type="ECO:0000313" key="15">
    <source>
        <dbReference type="Proteomes" id="UP000504638"/>
    </source>
</evidence>
<dbReference type="InterPro" id="IPR009057">
    <property type="entry name" value="Homeodomain-like_sf"/>
</dbReference>
<protein>
    <recommendedName>
        <fullName evidence="9">Maintenance of telomere capping protein 6</fullName>
    </recommendedName>
</protein>
<evidence type="ECO:0000259" key="13">
    <source>
        <dbReference type="PROSITE" id="PS51294"/>
    </source>
</evidence>
<keyword evidence="6" id="KW-0325">Glycoprotein</keyword>
<feature type="compositionally biased region" description="Polar residues" evidence="10">
    <location>
        <begin position="317"/>
        <end position="331"/>
    </location>
</feature>
<reference evidence="14 16" key="1">
    <citation type="submission" date="2020-01" db="EMBL/GenBank/DDBJ databases">
        <authorList>
            <consortium name="DOE Joint Genome Institute"/>
            <person name="Haridas S."/>
            <person name="Albert R."/>
            <person name="Binder M."/>
            <person name="Bloem J."/>
            <person name="Labutti K."/>
            <person name="Salamov A."/>
            <person name="Andreopoulos B."/>
            <person name="Baker S.E."/>
            <person name="Barry K."/>
            <person name="Bills G."/>
            <person name="Bluhm B.H."/>
            <person name="Cannon C."/>
            <person name="Castanera R."/>
            <person name="Culley D.E."/>
            <person name="Daum C."/>
            <person name="Ezra D."/>
            <person name="Gonzalez J.B."/>
            <person name="Henrissat B."/>
            <person name="Kuo A."/>
            <person name="Liang C."/>
            <person name="Lipzen A."/>
            <person name="Lutzoni F."/>
            <person name="Magnuson J."/>
            <person name="Mondo S."/>
            <person name="Nolan M."/>
            <person name="Ohm R."/>
            <person name="Pangilinan J."/>
            <person name="Park H.-J."/>
            <person name="Ramirez L."/>
            <person name="Alfaro M."/>
            <person name="Sun H."/>
            <person name="Tritt A."/>
            <person name="Yoshinaga Y."/>
            <person name="Zwiers L.-H."/>
            <person name="Turgeon B.G."/>
            <person name="Goodwin S.B."/>
            <person name="Spatafora J.W."/>
            <person name="Crous P.W."/>
            <person name="Grigoriev I.V."/>
        </authorList>
    </citation>
    <scope>NUCLEOTIDE SEQUENCE</scope>
    <source>
        <strain evidence="14 16">CBS 781.70</strain>
    </source>
</reference>
<feature type="domain" description="Myb-like" evidence="12">
    <location>
        <begin position="109"/>
        <end position="159"/>
    </location>
</feature>
<name>A0A6G1G024_9PEZI</name>
<keyword evidence="15" id="KW-1185">Reference proteome</keyword>
<feature type="compositionally biased region" description="Polar residues" evidence="10">
    <location>
        <begin position="537"/>
        <end position="559"/>
    </location>
</feature>
<dbReference type="RefSeq" id="XP_033533035.1">
    <property type="nucleotide sequence ID" value="XM_033681335.1"/>
</dbReference>
<keyword evidence="2 11" id="KW-0812">Transmembrane</keyword>
<feature type="region of interest" description="Disordered" evidence="10">
    <location>
        <begin position="213"/>
        <end position="366"/>
    </location>
</feature>
<evidence type="ECO:0000256" key="7">
    <source>
        <dbReference type="ARBA" id="ARBA00037703"/>
    </source>
</evidence>
<evidence type="ECO:0000313" key="16">
    <source>
        <dbReference type="RefSeq" id="XP_033533035.1"/>
    </source>
</evidence>